<dbReference type="CDD" id="cd08666">
    <property type="entry name" value="APC10-HECTD3"/>
    <property type="match status" value="1"/>
</dbReference>
<keyword evidence="8" id="KW-1185">Reference proteome</keyword>
<dbReference type="PANTHER" id="PTHR46654:SF1">
    <property type="entry name" value="E3 UBIQUITIN-PROTEIN LIGASE HECTD3"/>
    <property type="match status" value="1"/>
</dbReference>
<dbReference type="GeneTree" id="ENSGT00940000159923"/>
<reference evidence="8" key="1">
    <citation type="journal article" date="2004" name="Nature">
        <title>Genome duplication in the teleost fish Tetraodon nigroviridis reveals the early vertebrate proto-karyotype.</title>
        <authorList>
            <person name="Jaillon O."/>
            <person name="Aury J.-M."/>
            <person name="Brunet F."/>
            <person name="Petit J.-L."/>
            <person name="Stange-Thomann N."/>
            <person name="Mauceli E."/>
            <person name="Bouneau L."/>
            <person name="Fischer C."/>
            <person name="Ozouf-Costaz C."/>
            <person name="Bernot A."/>
            <person name="Nicaud S."/>
            <person name="Jaffe D."/>
            <person name="Fisher S."/>
            <person name="Lutfalla G."/>
            <person name="Dossat C."/>
            <person name="Segurens B."/>
            <person name="Dasilva C."/>
            <person name="Salanoubat M."/>
            <person name="Levy M."/>
            <person name="Boudet N."/>
            <person name="Castellano S."/>
            <person name="Anthouard V."/>
            <person name="Jubin C."/>
            <person name="Castelli V."/>
            <person name="Katinka M."/>
            <person name="Vacherie B."/>
            <person name="Biemont C."/>
            <person name="Skalli Z."/>
            <person name="Cattolico L."/>
            <person name="Poulain J."/>
            <person name="De Berardinis V."/>
            <person name="Cruaud C."/>
            <person name="Duprat S."/>
            <person name="Brottier P."/>
            <person name="Coutanceau J.-P."/>
            <person name="Gouzy J."/>
            <person name="Parra G."/>
            <person name="Lardier G."/>
            <person name="Chapple C."/>
            <person name="McKernan K.J."/>
            <person name="McEwan P."/>
            <person name="Bosak S."/>
            <person name="Kellis M."/>
            <person name="Volff J.-N."/>
            <person name="Guigo R."/>
            <person name="Zody M.C."/>
            <person name="Mesirov J."/>
            <person name="Lindblad-Toh K."/>
            <person name="Birren B."/>
            <person name="Nusbaum C."/>
            <person name="Kahn D."/>
            <person name="Robinson-Rechavi M."/>
            <person name="Laudet V."/>
            <person name="Schachter V."/>
            <person name="Quetier F."/>
            <person name="Saurin W."/>
            <person name="Scarpelli C."/>
            <person name="Wincker P."/>
            <person name="Lander E.S."/>
            <person name="Weissenbach J."/>
            <person name="Roest Crollius H."/>
        </authorList>
    </citation>
    <scope>NUCLEOTIDE SEQUENCE [LARGE SCALE GENOMIC DNA]</scope>
</reference>
<feature type="domain" description="HECT" evidence="5">
    <location>
        <begin position="684"/>
        <end position="829"/>
    </location>
</feature>
<dbReference type="Pfam" id="PF03256">
    <property type="entry name" value="ANAPC10"/>
    <property type="match status" value="1"/>
</dbReference>
<dbReference type="SMART" id="SM00119">
    <property type="entry name" value="HECTc"/>
    <property type="match status" value="1"/>
</dbReference>
<keyword evidence="2 3" id="KW-0833">Ubl conjugation pathway</keyword>
<evidence type="ECO:0000256" key="1">
    <source>
        <dbReference type="ARBA" id="ARBA00022679"/>
    </source>
</evidence>
<dbReference type="Proteomes" id="UP000007303">
    <property type="component" value="Unassembled WGS sequence"/>
</dbReference>
<dbReference type="Gene3D" id="2.60.120.260">
    <property type="entry name" value="Galactose-binding domain-like"/>
    <property type="match status" value="1"/>
</dbReference>
<sequence length="833" mass="95354">NPHLLLGRIRLLNRCIECLKRSESMPESLCYVPKEVCYKVCKDSSFSSSASSGVPAGGSKTLIPVFENPLQTPHIKKLCKYNIELKKGTCIRTTGEEYRNSQGLWVKITKEQMEEHRPGIELEEGWILVCKNTEGGDKLVPVESPETITRQQQLFGYDHKPCNVWEEVVNVENALYMGSKPKIAESDDAAIQKLRYIPPTWTYECDEDLVHYFYDHIGKEDENLGSVKQCVTSIDVSSSSDDPSGGVSSLTDGDTETYWESDGMQGQHWIRLHMKRGTIVIKLMMTVDSTDDNYMPKRVTVFGGEGDSLKKLNDVTIDDNLIGEICVLEDMTSHLPIIEIRIEECRDEGIDVRIRGLKIKSSCERDLGLNADVFQSSNLVRYPRLQGNSPDMLYRRTLVIQRFITLLDSVLPHLLPAWDYSLDTFNQIQNIKQFLLLSKRRSALITQCLKDSETSKPNFMPRLYINRRLAMEHRDNPSLDSSCKNAVFNQVFEGLKPSDKFEKTLDYRWPARYDQWWECKFIAEGIIDQGGGFRDSLADMSEELCPSSAECAMPLPFFCRTSNQGALEARDYYVPNPSCKEFHKFEWIGQLMGAALRGKDFLVSNVDIPLFQIYVLATIKFIKLTLNTCSENREPQHCRFWQPNARNTVKTNSLTIFKLFESNIVYMKATPKSLLYMLVSKFVLSEYKRSFMKISTTLMIKPITAFRWNTSERCLGGVCDFGTRNVGLLAHYEDLEPSNIRVQYLWEALTNFTNEDRSRFLRFITGRSRLPAPIYIFPDKQGSETTDAFPQSSTCSSTLYLPNYPSAKVCEEKLRYAAYNCVAIDTDMSPWEE</sequence>
<dbReference type="InterPro" id="IPR008979">
    <property type="entry name" value="Galactose-bd-like_sf"/>
</dbReference>
<dbReference type="GO" id="GO:0043161">
    <property type="term" value="P:proteasome-mediated ubiquitin-dependent protein catabolic process"/>
    <property type="evidence" value="ECO:0007669"/>
    <property type="project" value="TreeGrafter"/>
</dbReference>
<feature type="domain" description="DOC" evidence="6">
    <location>
        <begin position="206"/>
        <end position="386"/>
    </location>
</feature>
<reference evidence="7" key="3">
    <citation type="submission" date="2025-09" db="UniProtKB">
        <authorList>
            <consortium name="Ensembl"/>
        </authorList>
    </citation>
    <scope>IDENTIFICATION</scope>
</reference>
<dbReference type="PANTHER" id="PTHR46654">
    <property type="entry name" value="E3 UBIQUITIN-PROTEIN LIGASE HECTD3"/>
    <property type="match status" value="1"/>
</dbReference>
<accession>H3CLL8</accession>
<keyword evidence="1" id="KW-0808">Transferase</keyword>
<dbReference type="SUPFAM" id="SSF49785">
    <property type="entry name" value="Galactose-binding domain-like"/>
    <property type="match status" value="1"/>
</dbReference>
<organism evidence="7 8">
    <name type="scientific">Tetraodon nigroviridis</name>
    <name type="common">Spotted green pufferfish</name>
    <name type="synonym">Chelonodon nigroviridis</name>
    <dbReference type="NCBI Taxonomy" id="99883"/>
    <lineage>
        <taxon>Eukaryota</taxon>
        <taxon>Metazoa</taxon>
        <taxon>Chordata</taxon>
        <taxon>Craniata</taxon>
        <taxon>Vertebrata</taxon>
        <taxon>Euteleostomi</taxon>
        <taxon>Actinopterygii</taxon>
        <taxon>Neopterygii</taxon>
        <taxon>Teleostei</taxon>
        <taxon>Neoteleostei</taxon>
        <taxon>Acanthomorphata</taxon>
        <taxon>Eupercaria</taxon>
        <taxon>Tetraodontiformes</taxon>
        <taxon>Tetradontoidea</taxon>
        <taxon>Tetraodontidae</taxon>
        <taxon>Tetraodon</taxon>
    </lineage>
</organism>
<dbReference type="Ensembl" id="ENSTNIT00000009318.1">
    <property type="protein sequence ID" value="ENSTNIP00000009147.1"/>
    <property type="gene ID" value="ENSTNIG00000006381.1"/>
</dbReference>
<dbReference type="STRING" id="99883.ENSTNIP00000009147"/>
<dbReference type="InterPro" id="IPR035983">
    <property type="entry name" value="Hect_E3_ubiquitin_ligase"/>
</dbReference>
<dbReference type="InterPro" id="IPR042469">
    <property type="entry name" value="HECTD3"/>
</dbReference>
<feature type="active site" description="Glycyl thioester intermediate" evidence="3">
    <location>
        <position position="795"/>
    </location>
</feature>
<dbReference type="Gene3D" id="3.90.1750.10">
    <property type="entry name" value="Hect, E3 ligase catalytic domains"/>
    <property type="match status" value="1"/>
</dbReference>
<reference evidence="7" key="2">
    <citation type="submission" date="2025-08" db="UniProtKB">
        <authorList>
            <consortium name="Ensembl"/>
        </authorList>
    </citation>
    <scope>IDENTIFICATION</scope>
</reference>
<dbReference type="OMA" id="LMCKHAD"/>
<dbReference type="Pfam" id="PF00632">
    <property type="entry name" value="HECT"/>
    <property type="match status" value="1"/>
</dbReference>
<dbReference type="Gene3D" id="3.30.2410.10">
    <property type="entry name" value="Hect, E3 ligase catalytic domain"/>
    <property type="match status" value="1"/>
</dbReference>
<dbReference type="PROSITE" id="PS50237">
    <property type="entry name" value="HECT"/>
    <property type="match status" value="1"/>
</dbReference>
<dbReference type="InParanoid" id="H3CLL8"/>
<dbReference type="GO" id="GO:0004842">
    <property type="term" value="F:ubiquitin-protein transferase activity"/>
    <property type="evidence" value="ECO:0007669"/>
    <property type="project" value="InterPro"/>
</dbReference>
<protein>
    <submittedName>
        <fullName evidence="7">HECT domain containing 3</fullName>
    </submittedName>
</protein>
<dbReference type="AlphaFoldDB" id="H3CLL8"/>
<dbReference type="InterPro" id="IPR000569">
    <property type="entry name" value="HECT_dom"/>
</dbReference>
<evidence type="ECO:0000256" key="4">
    <source>
        <dbReference type="SAM" id="MobiDB-lite"/>
    </source>
</evidence>
<dbReference type="SUPFAM" id="SSF56204">
    <property type="entry name" value="Hect, E3 ligase catalytic domain"/>
    <property type="match status" value="1"/>
</dbReference>
<proteinExistence type="predicted"/>
<name>H3CLL8_TETNG</name>
<evidence type="ECO:0000313" key="8">
    <source>
        <dbReference type="Proteomes" id="UP000007303"/>
    </source>
</evidence>
<feature type="region of interest" description="Disordered" evidence="4">
    <location>
        <begin position="235"/>
        <end position="258"/>
    </location>
</feature>
<dbReference type="InterPro" id="IPR004939">
    <property type="entry name" value="APC_su10/DOC_dom"/>
</dbReference>
<evidence type="ECO:0000256" key="3">
    <source>
        <dbReference type="PROSITE-ProRule" id="PRU00104"/>
    </source>
</evidence>
<feature type="compositionally biased region" description="Low complexity" evidence="4">
    <location>
        <begin position="235"/>
        <end position="249"/>
    </location>
</feature>
<dbReference type="PROSITE" id="PS51284">
    <property type="entry name" value="DOC"/>
    <property type="match status" value="1"/>
</dbReference>
<evidence type="ECO:0000313" key="7">
    <source>
        <dbReference type="Ensembl" id="ENSTNIP00000009147.1"/>
    </source>
</evidence>
<evidence type="ECO:0000259" key="5">
    <source>
        <dbReference type="PROSITE" id="PS50237"/>
    </source>
</evidence>
<evidence type="ECO:0000256" key="2">
    <source>
        <dbReference type="ARBA" id="ARBA00022786"/>
    </source>
</evidence>
<dbReference type="HOGENOM" id="CLU_002173_11_0_1"/>
<evidence type="ECO:0000259" key="6">
    <source>
        <dbReference type="PROSITE" id="PS51284"/>
    </source>
</evidence>
<dbReference type="SMART" id="SM01337">
    <property type="entry name" value="APC10"/>
    <property type="match status" value="1"/>
</dbReference>